<dbReference type="EC" id="3.7.1.2" evidence="4"/>
<dbReference type="SUPFAM" id="SSF56529">
    <property type="entry name" value="FAH"/>
    <property type="match status" value="1"/>
</dbReference>
<evidence type="ECO:0000256" key="9">
    <source>
        <dbReference type="ARBA" id="ARBA00022878"/>
    </source>
</evidence>
<comment type="cofactor">
    <cofactor evidence="2">
        <name>Mg(2+)</name>
        <dbReference type="ChEBI" id="CHEBI:18420"/>
    </cofactor>
</comment>
<dbReference type="InterPro" id="IPR015377">
    <property type="entry name" value="Fumarylacetoacetase_N"/>
</dbReference>
<comment type="cofactor">
    <cofactor evidence="1">
        <name>Ca(2+)</name>
        <dbReference type="ChEBI" id="CHEBI:29108"/>
    </cofactor>
</comment>
<evidence type="ECO:0000259" key="11">
    <source>
        <dbReference type="Pfam" id="PF01557"/>
    </source>
</evidence>
<feature type="domain" description="Fumarylacetoacetase N-terminal" evidence="12">
    <location>
        <begin position="33"/>
        <end position="131"/>
    </location>
</feature>
<dbReference type="Gene3D" id="2.30.30.230">
    <property type="entry name" value="Fumarylacetoacetase, N-terminal domain"/>
    <property type="match status" value="1"/>
</dbReference>
<dbReference type="InterPro" id="IPR036462">
    <property type="entry name" value="Fumarylacetoacetase_N_sf"/>
</dbReference>
<dbReference type="PANTHER" id="PTHR43069:SF2">
    <property type="entry name" value="FUMARYLACETOACETASE"/>
    <property type="match status" value="1"/>
</dbReference>
<sequence length="435" mass="46334">MSTESSRTDWTHDPVRRSWLDSANVEGAQFPIQNLPLGLYKLQGPARAGVALGDQIIDLGFLADEALLPPNLGMHIAAVNAKESLATLMDAPADHVVALRRGLSELFSKDNDPEGASRSLVPLVDAELQLPVKPTAFTDFCASIEHIRGMAKLHGGPPRLAHGCIPIAYNGRASSVTVSGQAVTRPVGLFEPHRGAGVVCFGAEPRLDFELELGAWLRRGPPLGERIPISLAERHIFGLCLVNDWSARAIQSLESVLGPHLGKSFHTSVSPWIITTEALAPFRVAARRREGDEMPVPDHLLDEDDRAAGAYAIELTAEISQAGGASVVVTRTHARDLYWTLAQMIAHQSSGGAPIETGDLIATGTVSGASTGSRACLAEINEGAAVPVRFADGSQRIWLEDGDTVTIRAFARAPGHVPIGFGECTATILPSQESY</sequence>
<evidence type="ECO:0000256" key="4">
    <source>
        <dbReference type="ARBA" id="ARBA00012094"/>
    </source>
</evidence>
<name>A0ABU9IFZ6_9SPHN</name>
<evidence type="ECO:0000256" key="2">
    <source>
        <dbReference type="ARBA" id="ARBA00001946"/>
    </source>
</evidence>
<dbReference type="GO" id="GO:0016787">
    <property type="term" value="F:hydrolase activity"/>
    <property type="evidence" value="ECO:0007669"/>
    <property type="project" value="UniProtKB-KW"/>
</dbReference>
<evidence type="ECO:0000313" key="13">
    <source>
        <dbReference type="EMBL" id="MEL1251170.1"/>
    </source>
</evidence>
<proteinExistence type="predicted"/>
<keyword evidence="8" id="KW-0460">Magnesium</keyword>
<comment type="pathway">
    <text evidence="3">Amino-acid degradation; L-phenylalanine degradation; acetoacetate and fumarate from L-phenylalanine: step 6/6.</text>
</comment>
<dbReference type="InterPro" id="IPR036663">
    <property type="entry name" value="Fumarylacetoacetase_C_sf"/>
</dbReference>
<dbReference type="InterPro" id="IPR011234">
    <property type="entry name" value="Fumarylacetoacetase-like_C"/>
</dbReference>
<dbReference type="InterPro" id="IPR005959">
    <property type="entry name" value="Fumarylacetoacetase"/>
</dbReference>
<evidence type="ECO:0000256" key="7">
    <source>
        <dbReference type="ARBA" id="ARBA00022837"/>
    </source>
</evidence>
<dbReference type="RefSeq" id="WP_341673731.1">
    <property type="nucleotide sequence ID" value="NZ_JBBYHV010000002.1"/>
</dbReference>
<dbReference type="PANTHER" id="PTHR43069">
    <property type="entry name" value="FUMARYLACETOACETASE"/>
    <property type="match status" value="1"/>
</dbReference>
<evidence type="ECO:0000256" key="10">
    <source>
        <dbReference type="ARBA" id="ARBA00023232"/>
    </source>
</evidence>
<keyword evidence="14" id="KW-1185">Reference proteome</keyword>
<dbReference type="Gene3D" id="3.90.850.10">
    <property type="entry name" value="Fumarylacetoacetase-like, C-terminal domain"/>
    <property type="match status" value="1"/>
</dbReference>
<evidence type="ECO:0000256" key="1">
    <source>
        <dbReference type="ARBA" id="ARBA00001913"/>
    </source>
</evidence>
<keyword evidence="6 13" id="KW-0378">Hydrolase</keyword>
<keyword evidence="9" id="KW-0828">Tyrosine catabolism</keyword>
<keyword evidence="5" id="KW-0479">Metal-binding</keyword>
<evidence type="ECO:0000256" key="8">
    <source>
        <dbReference type="ARBA" id="ARBA00022842"/>
    </source>
</evidence>
<evidence type="ECO:0000256" key="5">
    <source>
        <dbReference type="ARBA" id="ARBA00022723"/>
    </source>
</evidence>
<keyword evidence="10" id="KW-0585">Phenylalanine catabolism</keyword>
<evidence type="ECO:0000313" key="14">
    <source>
        <dbReference type="Proteomes" id="UP001497045"/>
    </source>
</evidence>
<dbReference type="Pfam" id="PF09298">
    <property type="entry name" value="FAA_hydrolase_N"/>
    <property type="match status" value="1"/>
</dbReference>
<accession>A0ABU9IFZ6</accession>
<comment type="caution">
    <text evidence="13">The sequence shown here is derived from an EMBL/GenBank/DDBJ whole genome shotgun (WGS) entry which is preliminary data.</text>
</comment>
<organism evidence="13 14">
    <name type="scientific">Aurantiacibacter gilvus</name>
    <dbReference type="NCBI Taxonomy" id="3139141"/>
    <lineage>
        <taxon>Bacteria</taxon>
        <taxon>Pseudomonadati</taxon>
        <taxon>Pseudomonadota</taxon>
        <taxon>Alphaproteobacteria</taxon>
        <taxon>Sphingomonadales</taxon>
        <taxon>Erythrobacteraceae</taxon>
        <taxon>Aurantiacibacter</taxon>
    </lineage>
</organism>
<feature type="domain" description="Fumarylacetoacetase-like C-terminal" evidence="11">
    <location>
        <begin position="137"/>
        <end position="428"/>
    </location>
</feature>
<protein>
    <recommendedName>
        <fullName evidence="4">fumarylacetoacetase</fullName>
        <ecNumber evidence="4">3.7.1.2</ecNumber>
    </recommendedName>
</protein>
<dbReference type="Proteomes" id="UP001497045">
    <property type="component" value="Unassembled WGS sequence"/>
</dbReference>
<evidence type="ECO:0000259" key="12">
    <source>
        <dbReference type="Pfam" id="PF09298"/>
    </source>
</evidence>
<dbReference type="SUPFAM" id="SSF63433">
    <property type="entry name" value="Fumarylacetoacetate hydrolase, FAH, N-terminal domain"/>
    <property type="match status" value="1"/>
</dbReference>
<keyword evidence="7" id="KW-0106">Calcium</keyword>
<evidence type="ECO:0000256" key="3">
    <source>
        <dbReference type="ARBA" id="ARBA00004782"/>
    </source>
</evidence>
<gene>
    <name evidence="13" type="ORF">AAEO60_10855</name>
</gene>
<dbReference type="Pfam" id="PF01557">
    <property type="entry name" value="FAA_hydrolase"/>
    <property type="match status" value="1"/>
</dbReference>
<reference evidence="13 14" key="1">
    <citation type="submission" date="2024-04" db="EMBL/GenBank/DDBJ databases">
        <title>Aurantiacibacter sp. DGU6 16S ribosomal RNA gene Genome sequencing and assembly.</title>
        <authorList>
            <person name="Park S."/>
        </authorList>
    </citation>
    <scope>NUCLEOTIDE SEQUENCE [LARGE SCALE GENOMIC DNA]</scope>
    <source>
        <strain evidence="13 14">DGU6</strain>
    </source>
</reference>
<dbReference type="EMBL" id="JBBYHV010000002">
    <property type="protein sequence ID" value="MEL1251170.1"/>
    <property type="molecule type" value="Genomic_DNA"/>
</dbReference>
<evidence type="ECO:0000256" key="6">
    <source>
        <dbReference type="ARBA" id="ARBA00022801"/>
    </source>
</evidence>